<gene>
    <name evidence="1" type="ORF">M8818_006816</name>
</gene>
<proteinExistence type="predicted"/>
<reference evidence="1" key="1">
    <citation type="submission" date="2024-02" db="EMBL/GenBank/DDBJ databases">
        <title>Metagenome Assembled Genome of Zalaria obscura JY119.</title>
        <authorList>
            <person name="Vighnesh L."/>
            <person name="Jagadeeshwari U."/>
            <person name="Venkata Ramana C."/>
            <person name="Sasikala C."/>
        </authorList>
    </citation>
    <scope>NUCLEOTIDE SEQUENCE</scope>
    <source>
        <strain evidence="1">JY119</strain>
    </source>
</reference>
<dbReference type="EMBL" id="JAMKPW020000041">
    <property type="protein sequence ID" value="KAK8196649.1"/>
    <property type="molecule type" value="Genomic_DNA"/>
</dbReference>
<evidence type="ECO:0000313" key="1">
    <source>
        <dbReference type="EMBL" id="KAK8196649.1"/>
    </source>
</evidence>
<evidence type="ECO:0000313" key="2">
    <source>
        <dbReference type="Proteomes" id="UP001320706"/>
    </source>
</evidence>
<keyword evidence="2" id="KW-1185">Reference proteome</keyword>
<dbReference type="Proteomes" id="UP001320706">
    <property type="component" value="Unassembled WGS sequence"/>
</dbReference>
<comment type="caution">
    <text evidence="1">The sequence shown here is derived from an EMBL/GenBank/DDBJ whole genome shotgun (WGS) entry which is preliminary data.</text>
</comment>
<organism evidence="1 2">
    <name type="scientific">Zalaria obscura</name>
    <dbReference type="NCBI Taxonomy" id="2024903"/>
    <lineage>
        <taxon>Eukaryota</taxon>
        <taxon>Fungi</taxon>
        <taxon>Dikarya</taxon>
        <taxon>Ascomycota</taxon>
        <taxon>Pezizomycotina</taxon>
        <taxon>Dothideomycetes</taxon>
        <taxon>Dothideomycetidae</taxon>
        <taxon>Dothideales</taxon>
        <taxon>Zalariaceae</taxon>
        <taxon>Zalaria</taxon>
    </lineage>
</organism>
<sequence length="119" mass="12668">MFEEIYDYLVQNTINHPFQAFFNLFNVTLFFSPFSIFQPFLAAIGFGRLGPIAASCAAWFQSSFGTPLPFRVFQSAAMGGYGTACINAVSRGFSGAFTGGGAVLNGFWGMMTGNGTAAG</sequence>
<protein>
    <submittedName>
        <fullName evidence="1">Uncharacterized protein</fullName>
    </submittedName>
</protein>
<name>A0ACC3S5R3_9PEZI</name>
<accession>A0ACC3S5R3</accession>